<feature type="compositionally biased region" description="Polar residues" evidence="1">
    <location>
        <begin position="1"/>
        <end position="11"/>
    </location>
</feature>
<sequence>MSGNKQNTTDHLNIADKDYTIKQTQNPNNPNYDEDNQASGIINKTLTPVGNGLGKVLSPVGAVVGGVTKPVTSTVGGITKPVLSPSLGTEDERAEIMGGNKRAQDWGDQSDKERFGGKEQGKDNPLGL</sequence>
<organism evidence="2 3">
    <name type="scientific">Phyllosticta capitalensis</name>
    <dbReference type="NCBI Taxonomy" id="121624"/>
    <lineage>
        <taxon>Eukaryota</taxon>
        <taxon>Fungi</taxon>
        <taxon>Dikarya</taxon>
        <taxon>Ascomycota</taxon>
        <taxon>Pezizomycotina</taxon>
        <taxon>Dothideomycetes</taxon>
        <taxon>Dothideomycetes incertae sedis</taxon>
        <taxon>Botryosphaeriales</taxon>
        <taxon>Phyllostictaceae</taxon>
        <taxon>Phyllosticta</taxon>
    </lineage>
</organism>
<name>A0ABR1Z591_9PEZI</name>
<evidence type="ECO:0000313" key="3">
    <source>
        <dbReference type="Proteomes" id="UP001492380"/>
    </source>
</evidence>
<reference evidence="2 3" key="1">
    <citation type="submission" date="2024-04" db="EMBL/GenBank/DDBJ databases">
        <title>Phyllosticta paracitricarpa is synonymous to the EU quarantine fungus P. citricarpa based on phylogenomic analyses.</title>
        <authorList>
            <consortium name="Lawrence Berkeley National Laboratory"/>
            <person name="Van Ingen-Buijs V.A."/>
            <person name="Van Westerhoven A.C."/>
            <person name="Haridas S."/>
            <person name="Skiadas P."/>
            <person name="Martin F."/>
            <person name="Groenewald J.Z."/>
            <person name="Crous P.W."/>
            <person name="Seidl M.F."/>
        </authorList>
    </citation>
    <scope>NUCLEOTIDE SEQUENCE [LARGE SCALE GENOMIC DNA]</scope>
    <source>
        <strain evidence="2 3">CBS 123374</strain>
    </source>
</reference>
<gene>
    <name evidence="2" type="ORF">HDK90DRAFT_462315</name>
</gene>
<feature type="region of interest" description="Disordered" evidence="1">
    <location>
        <begin position="82"/>
        <end position="128"/>
    </location>
</feature>
<feature type="region of interest" description="Disordered" evidence="1">
    <location>
        <begin position="1"/>
        <end position="38"/>
    </location>
</feature>
<protein>
    <submittedName>
        <fullName evidence="2">Uncharacterized protein</fullName>
    </submittedName>
</protein>
<evidence type="ECO:0000256" key="1">
    <source>
        <dbReference type="SAM" id="MobiDB-lite"/>
    </source>
</evidence>
<feature type="compositionally biased region" description="Polar residues" evidence="1">
    <location>
        <begin position="21"/>
        <end position="38"/>
    </location>
</feature>
<keyword evidence="3" id="KW-1185">Reference proteome</keyword>
<proteinExistence type="predicted"/>
<feature type="compositionally biased region" description="Basic and acidic residues" evidence="1">
    <location>
        <begin position="102"/>
        <end position="122"/>
    </location>
</feature>
<comment type="caution">
    <text evidence="2">The sequence shown here is derived from an EMBL/GenBank/DDBJ whole genome shotgun (WGS) entry which is preliminary data.</text>
</comment>
<dbReference type="EMBL" id="JBBWRZ010000001">
    <property type="protein sequence ID" value="KAK8247565.1"/>
    <property type="molecule type" value="Genomic_DNA"/>
</dbReference>
<accession>A0ABR1Z591</accession>
<evidence type="ECO:0000313" key="2">
    <source>
        <dbReference type="EMBL" id="KAK8247565.1"/>
    </source>
</evidence>
<dbReference type="Proteomes" id="UP001492380">
    <property type="component" value="Unassembled WGS sequence"/>
</dbReference>